<evidence type="ECO:0000259" key="7">
    <source>
        <dbReference type="Pfam" id="PF00288"/>
    </source>
</evidence>
<feature type="domain" description="GHMP kinase C-terminal" evidence="8">
    <location>
        <begin position="302"/>
        <end position="359"/>
    </location>
</feature>
<dbReference type="Pfam" id="PF00288">
    <property type="entry name" value="GHMP_kinases_N"/>
    <property type="match status" value="1"/>
</dbReference>
<evidence type="ECO:0000259" key="8">
    <source>
        <dbReference type="Pfam" id="PF08544"/>
    </source>
</evidence>
<feature type="domain" description="GHMP kinase N-terminal" evidence="7">
    <location>
        <begin position="94"/>
        <end position="181"/>
    </location>
</feature>
<evidence type="ECO:0000256" key="2">
    <source>
        <dbReference type="ARBA" id="ARBA00012958"/>
    </source>
</evidence>
<proteinExistence type="predicted"/>
<keyword evidence="3 9" id="KW-0808">Transferase</keyword>
<dbReference type="Proteomes" id="UP001229251">
    <property type="component" value="Unassembled WGS sequence"/>
</dbReference>
<keyword evidence="6" id="KW-0067">ATP-binding</keyword>
<dbReference type="InterPro" id="IPR013750">
    <property type="entry name" value="GHMP_kinase_C_dom"/>
</dbReference>
<evidence type="ECO:0000256" key="4">
    <source>
        <dbReference type="ARBA" id="ARBA00022741"/>
    </source>
</evidence>
<dbReference type="Pfam" id="PF08544">
    <property type="entry name" value="GHMP_kinases_C"/>
    <property type="match status" value="1"/>
</dbReference>
<comment type="caution">
    <text evidence="9">The sequence shown here is derived from an EMBL/GenBank/DDBJ whole genome shotgun (WGS) entry which is preliminary data.</text>
</comment>
<dbReference type="GO" id="GO:0004631">
    <property type="term" value="F:phosphomevalonate kinase activity"/>
    <property type="evidence" value="ECO:0007669"/>
    <property type="project" value="UniProtKB-EC"/>
</dbReference>
<dbReference type="AlphaFoldDB" id="A0AAJ1Q431"/>
<dbReference type="Gene3D" id="3.30.70.890">
    <property type="entry name" value="GHMP kinase, C-terminal domain"/>
    <property type="match status" value="1"/>
</dbReference>
<evidence type="ECO:0000256" key="3">
    <source>
        <dbReference type="ARBA" id="ARBA00022679"/>
    </source>
</evidence>
<dbReference type="InterPro" id="IPR014721">
    <property type="entry name" value="Ribsml_uS5_D2-typ_fold_subgr"/>
</dbReference>
<dbReference type="InterPro" id="IPR005917">
    <property type="entry name" value="Pmev_kinase_bact"/>
</dbReference>
<protein>
    <recommendedName>
        <fullName evidence="2">phosphomevalonate kinase</fullName>
        <ecNumber evidence="2">2.7.4.2</ecNumber>
    </recommendedName>
</protein>
<keyword evidence="4" id="KW-0547">Nucleotide-binding</keyword>
<accession>A0AAJ1Q431</accession>
<evidence type="ECO:0000256" key="6">
    <source>
        <dbReference type="ARBA" id="ARBA00022840"/>
    </source>
</evidence>
<evidence type="ECO:0000256" key="1">
    <source>
        <dbReference type="ARBA" id="ARBA00005017"/>
    </source>
</evidence>
<evidence type="ECO:0000313" key="9">
    <source>
        <dbReference type="EMBL" id="MDK7186524.1"/>
    </source>
</evidence>
<dbReference type="EC" id="2.7.4.2" evidence="2"/>
<dbReference type="GO" id="GO:0005524">
    <property type="term" value="F:ATP binding"/>
    <property type="evidence" value="ECO:0007669"/>
    <property type="project" value="UniProtKB-KW"/>
</dbReference>
<gene>
    <name evidence="9" type="ORF">QP433_00840</name>
</gene>
<sequence>MSLFSRQTIPAISHCKVPGKLYLAGEYAILEPGQKALLLTINHYLEASSQRSDQGKWQLIQADPSIPSLCFSKLEDLNSADCYWQYVKTALFLCQSLCQELGIPFHPLQIHFNSDLRTKEGVKLGLGSSGAVTIACLKSCLNQQGLRIHHSMTLYKLAVIVMILLKSKGSFGDLAANCQGGLLSYQAPDTTFLQAKVKQWQTGQIRLVDLLSQDWPLLEIQSLPWPNDLSLLIGWTQSPASTENLVGQLKARSQLNPDPWMAFLKQAQVTVNLLITAFKNQANEQILTHINDYRQALISLSQAYHIPIETPALESLITISHQYGYAAKSSGAGGGDCGIALGTDSQASQQILAQWQASGIHPLNFQLAPKLDI</sequence>
<organism evidence="9 10">
    <name type="scientific">Facklamia hominis</name>
    <dbReference type="NCBI Taxonomy" id="178214"/>
    <lineage>
        <taxon>Bacteria</taxon>
        <taxon>Bacillati</taxon>
        <taxon>Bacillota</taxon>
        <taxon>Bacilli</taxon>
        <taxon>Lactobacillales</taxon>
        <taxon>Aerococcaceae</taxon>
        <taxon>Facklamia</taxon>
    </lineage>
</organism>
<keyword evidence="5 9" id="KW-0418">Kinase</keyword>
<dbReference type="PANTHER" id="PTHR31814">
    <property type="match status" value="1"/>
</dbReference>
<name>A0AAJ1Q431_9LACT</name>
<dbReference type="SUPFAM" id="SSF54211">
    <property type="entry name" value="Ribosomal protein S5 domain 2-like"/>
    <property type="match status" value="1"/>
</dbReference>
<evidence type="ECO:0000313" key="10">
    <source>
        <dbReference type="Proteomes" id="UP001229251"/>
    </source>
</evidence>
<dbReference type="PANTHER" id="PTHR31814:SF2">
    <property type="entry name" value="PHOSPHOMEVALONATE KINASE"/>
    <property type="match status" value="1"/>
</dbReference>
<dbReference type="EMBL" id="JASOOE010000002">
    <property type="protein sequence ID" value="MDK7186524.1"/>
    <property type="molecule type" value="Genomic_DNA"/>
</dbReference>
<dbReference type="InterPro" id="IPR035102">
    <property type="entry name" value="Phosphomevalonate_kinase"/>
</dbReference>
<dbReference type="RefSeq" id="WP_285065183.1">
    <property type="nucleotide sequence ID" value="NZ_JASOOE010000002.1"/>
</dbReference>
<dbReference type="SUPFAM" id="SSF55060">
    <property type="entry name" value="GHMP Kinase, C-terminal domain"/>
    <property type="match status" value="1"/>
</dbReference>
<dbReference type="InterPro" id="IPR020568">
    <property type="entry name" value="Ribosomal_Su5_D2-typ_SF"/>
</dbReference>
<dbReference type="InterPro" id="IPR036554">
    <property type="entry name" value="GHMP_kinase_C_sf"/>
</dbReference>
<comment type="pathway">
    <text evidence="1">Isoprenoid biosynthesis; isopentenyl diphosphate biosynthesis via mevalonate pathway; isopentenyl diphosphate from (R)-mevalonate: step 2/3.</text>
</comment>
<evidence type="ECO:0000256" key="5">
    <source>
        <dbReference type="ARBA" id="ARBA00022777"/>
    </source>
</evidence>
<dbReference type="NCBIfam" id="TIGR01220">
    <property type="entry name" value="Pmev_kin_Gr_pos"/>
    <property type="match status" value="1"/>
</dbReference>
<reference evidence="9" key="1">
    <citation type="submission" date="2023-05" db="EMBL/GenBank/DDBJ databases">
        <title>Cataloging the Phylogenetic Diversity of Human Bladder Bacteria.</title>
        <authorList>
            <person name="Du J."/>
        </authorList>
    </citation>
    <scope>NUCLEOTIDE SEQUENCE</scope>
    <source>
        <strain evidence="9">UMB1231</strain>
    </source>
</reference>
<dbReference type="Gene3D" id="3.30.230.10">
    <property type="match status" value="1"/>
</dbReference>
<dbReference type="InterPro" id="IPR006204">
    <property type="entry name" value="GHMP_kinase_N_dom"/>
</dbReference>